<dbReference type="KEGG" id="tpav:HRQ91_03240"/>
<dbReference type="Proteomes" id="UP000671908">
    <property type="component" value="Chromosome"/>
</dbReference>
<dbReference type="GO" id="GO:0004713">
    <property type="term" value="F:protein tyrosine kinase activity"/>
    <property type="evidence" value="ECO:0007669"/>
    <property type="project" value="TreeGrafter"/>
</dbReference>
<accession>A0A975IFL9</accession>
<protein>
    <submittedName>
        <fullName evidence="3">Lipopolysaccharide biosynthesis protein</fullName>
    </submittedName>
</protein>
<dbReference type="InterPro" id="IPR050445">
    <property type="entry name" value="Bact_polysacc_biosynth/exp"/>
</dbReference>
<feature type="transmembrane region" description="Helical" evidence="2">
    <location>
        <begin position="296"/>
        <end position="315"/>
    </location>
</feature>
<dbReference type="PANTHER" id="PTHR32309">
    <property type="entry name" value="TYROSINE-PROTEIN KINASE"/>
    <property type="match status" value="1"/>
</dbReference>
<evidence type="ECO:0000313" key="4">
    <source>
        <dbReference type="Proteomes" id="UP000671908"/>
    </source>
</evidence>
<organism evidence="3 4">
    <name type="scientific">Treponema parvum</name>
    <dbReference type="NCBI Taxonomy" id="138851"/>
    <lineage>
        <taxon>Bacteria</taxon>
        <taxon>Pseudomonadati</taxon>
        <taxon>Spirochaetota</taxon>
        <taxon>Spirochaetia</taxon>
        <taxon>Spirochaetales</taxon>
        <taxon>Treponemataceae</taxon>
        <taxon>Treponema</taxon>
    </lineage>
</organism>
<sequence>MENCPEQKNISQSLQDDEISLIDLFAVLLQYRKLIILITASVAVAVLSFSALSIILPPEKSPLPNIYTSEARMIINDSSSSDGSLSSLLNSSAKSGLGSTIGLSNLSIFGALAVEIAGTNNYLDEIIDKFDLGERYKLKNTEIREALKQNMDVNFDNKSGVFSLAFSDTDPVFAASVANFAADYMKIVVASLFTDKYELEKKNLEENIDMSYKQILSLSKRIRENENTASYRYNPNDVAENAVLVLELEAQEQVYKQLKTQYEFLKVQMSNEMPVFQILERAEVPDKKSKPSRVKLCIVAIFAAFFIAIFIAFALNAVENIKRDPEAVKKLSASFGKNRIK</sequence>
<keyword evidence="2" id="KW-0472">Membrane</keyword>
<keyword evidence="4" id="KW-1185">Reference proteome</keyword>
<dbReference type="PANTHER" id="PTHR32309:SF13">
    <property type="entry name" value="FERRIC ENTEROBACTIN TRANSPORT PROTEIN FEPE"/>
    <property type="match status" value="1"/>
</dbReference>
<keyword evidence="2" id="KW-0812">Transmembrane</keyword>
<evidence type="ECO:0000256" key="2">
    <source>
        <dbReference type="SAM" id="Phobius"/>
    </source>
</evidence>
<gene>
    <name evidence="3" type="ORF">HRQ91_03240</name>
</gene>
<keyword evidence="1" id="KW-0175">Coiled coil</keyword>
<proteinExistence type="predicted"/>
<feature type="transmembrane region" description="Helical" evidence="2">
    <location>
        <begin position="34"/>
        <end position="56"/>
    </location>
</feature>
<reference evidence="3 4" key="1">
    <citation type="journal article" date="2021" name="Microbiol. Resour. Announc.">
        <title>Complete Genome Sequences of Three Human Oral Treponema parvum Isolates.</title>
        <authorList>
            <person name="Zeng H."/>
            <person name="Watt R.M."/>
        </authorList>
    </citation>
    <scope>NUCLEOTIDE SEQUENCE [LARGE SCALE GENOMIC DNA]</scope>
    <source>
        <strain evidence="3 4">ATCC 700770</strain>
    </source>
</reference>
<dbReference type="EMBL" id="CP054142">
    <property type="protein sequence ID" value="QTQ15106.1"/>
    <property type="molecule type" value="Genomic_DNA"/>
</dbReference>
<evidence type="ECO:0000313" key="3">
    <source>
        <dbReference type="EMBL" id="QTQ15106.1"/>
    </source>
</evidence>
<keyword evidence="2" id="KW-1133">Transmembrane helix</keyword>
<feature type="coiled-coil region" evidence="1">
    <location>
        <begin position="241"/>
        <end position="268"/>
    </location>
</feature>
<dbReference type="AlphaFoldDB" id="A0A975IFL9"/>
<evidence type="ECO:0000256" key="1">
    <source>
        <dbReference type="SAM" id="Coils"/>
    </source>
</evidence>
<dbReference type="GO" id="GO:0005886">
    <property type="term" value="C:plasma membrane"/>
    <property type="evidence" value="ECO:0007669"/>
    <property type="project" value="TreeGrafter"/>
</dbReference>
<name>A0A975IFL9_9SPIR</name>